<feature type="signal peptide" evidence="2">
    <location>
        <begin position="1"/>
        <end position="20"/>
    </location>
</feature>
<dbReference type="GO" id="GO:0015562">
    <property type="term" value="F:efflux transmembrane transporter activity"/>
    <property type="evidence" value="ECO:0007669"/>
    <property type="project" value="TreeGrafter"/>
</dbReference>
<gene>
    <name evidence="5" type="ORF">A1QO_01835</name>
</gene>
<dbReference type="EMBL" id="AJYQ02000111">
    <property type="protein sequence ID" value="OEE32680.1"/>
    <property type="molecule type" value="Genomic_DNA"/>
</dbReference>
<comment type="caution">
    <text evidence="5">The sequence shown here is derived from an EMBL/GenBank/DDBJ whole genome shotgun (WGS) entry which is preliminary data.</text>
</comment>
<evidence type="ECO:0000259" key="4">
    <source>
        <dbReference type="Pfam" id="PF25973"/>
    </source>
</evidence>
<proteinExistence type="inferred from homology"/>
<organism evidence="5 6">
    <name type="scientific">Vibrio genomosp. F10 str. ZF-129</name>
    <dbReference type="NCBI Taxonomy" id="1187848"/>
    <lineage>
        <taxon>Bacteria</taxon>
        <taxon>Pseudomonadati</taxon>
        <taxon>Pseudomonadota</taxon>
        <taxon>Gammaproteobacteria</taxon>
        <taxon>Vibrionales</taxon>
        <taxon>Vibrionaceae</taxon>
        <taxon>Vibrio</taxon>
    </lineage>
</organism>
<dbReference type="eggNOG" id="COG0845">
    <property type="taxonomic scope" value="Bacteria"/>
</dbReference>
<accession>A0A1E5BCX9</accession>
<sequence length="298" mass="32881">MYKVTLAMLLPSLAAMPLAAQTFPCQVKPSELLELASPVVGVVAEVHANRGKWVKQGELLVKLDDRVEQARVAYSKSRAQSNGSVSARKAKYEFEQRQIERNKEVMAQNIISAQAADEIRTGHVIAKMELKEAEEQQAIFRDELAMANAELALKRIHSPIDGVVVERFVGLGEQVRDEPIIKIAKVDVLYVEASVPVEQYGQFKTGDKATVSFTLPGLTDKQLPITLIDPVADPRSHTFNVRLELQNKDFKIPAGSKCLVKIDLIESKSSANDDLLSTALSDLDSLLPEAQSNIDKHQ</sequence>
<dbReference type="Gene3D" id="2.40.30.170">
    <property type="match status" value="1"/>
</dbReference>
<evidence type="ECO:0000259" key="3">
    <source>
        <dbReference type="Pfam" id="PF25954"/>
    </source>
</evidence>
<dbReference type="Gene3D" id="1.10.287.470">
    <property type="entry name" value="Helix hairpin bin"/>
    <property type="match status" value="1"/>
</dbReference>
<dbReference type="Pfam" id="PF25954">
    <property type="entry name" value="Beta-barrel_RND_2"/>
    <property type="match status" value="1"/>
</dbReference>
<dbReference type="Pfam" id="PF25973">
    <property type="entry name" value="BSH_CzcB"/>
    <property type="match status" value="1"/>
</dbReference>
<evidence type="ECO:0000313" key="6">
    <source>
        <dbReference type="Proteomes" id="UP000094741"/>
    </source>
</evidence>
<evidence type="ECO:0000256" key="1">
    <source>
        <dbReference type="ARBA" id="ARBA00009477"/>
    </source>
</evidence>
<feature type="domain" description="CzcB-like barrel-sandwich hybrid" evidence="4">
    <location>
        <begin position="35"/>
        <end position="178"/>
    </location>
</feature>
<dbReference type="InterPro" id="IPR058647">
    <property type="entry name" value="BSH_CzcB-like"/>
</dbReference>
<protein>
    <submittedName>
        <fullName evidence="5">Efflux transporter periplasmic adaptor subunit</fullName>
    </submittedName>
</protein>
<keyword evidence="2" id="KW-0732">Signal</keyword>
<comment type="similarity">
    <text evidence="1">Belongs to the membrane fusion protein (MFP) (TC 8.A.1) family.</text>
</comment>
<dbReference type="STRING" id="1187848.A1QO_01835"/>
<dbReference type="OrthoDB" id="5730196at2"/>
<feature type="chain" id="PRO_5009171496" evidence="2">
    <location>
        <begin position="21"/>
        <end position="298"/>
    </location>
</feature>
<evidence type="ECO:0000313" key="5">
    <source>
        <dbReference type="EMBL" id="OEE32680.1"/>
    </source>
</evidence>
<dbReference type="PANTHER" id="PTHR30469">
    <property type="entry name" value="MULTIDRUG RESISTANCE PROTEIN MDTA"/>
    <property type="match status" value="1"/>
</dbReference>
<reference evidence="5 6" key="1">
    <citation type="journal article" date="2012" name="Science">
        <title>Ecological populations of bacteria act as socially cohesive units of antibiotic production and resistance.</title>
        <authorList>
            <person name="Cordero O.X."/>
            <person name="Wildschutte H."/>
            <person name="Kirkup B."/>
            <person name="Proehl S."/>
            <person name="Ngo L."/>
            <person name="Hussain F."/>
            <person name="Le Roux F."/>
            <person name="Mincer T."/>
            <person name="Polz M.F."/>
        </authorList>
    </citation>
    <scope>NUCLEOTIDE SEQUENCE [LARGE SCALE GENOMIC DNA]</scope>
    <source>
        <strain evidence="5 6">ZF-129</strain>
    </source>
</reference>
<name>A0A1E5BCX9_9VIBR</name>
<dbReference type="RefSeq" id="WP_017041471.1">
    <property type="nucleotide sequence ID" value="NZ_AJYQ02000111.1"/>
</dbReference>
<dbReference type="InterPro" id="IPR006143">
    <property type="entry name" value="RND_pump_MFP"/>
</dbReference>
<dbReference type="AlphaFoldDB" id="A0A1E5BCX9"/>
<dbReference type="SUPFAM" id="SSF111369">
    <property type="entry name" value="HlyD-like secretion proteins"/>
    <property type="match status" value="1"/>
</dbReference>
<dbReference type="GO" id="GO:1990281">
    <property type="term" value="C:efflux pump complex"/>
    <property type="evidence" value="ECO:0007669"/>
    <property type="project" value="TreeGrafter"/>
</dbReference>
<feature type="domain" description="CusB-like beta-barrel" evidence="3">
    <location>
        <begin position="191"/>
        <end position="256"/>
    </location>
</feature>
<dbReference type="NCBIfam" id="TIGR01730">
    <property type="entry name" value="RND_mfp"/>
    <property type="match status" value="1"/>
</dbReference>
<dbReference type="PANTHER" id="PTHR30469:SF15">
    <property type="entry name" value="HLYD FAMILY OF SECRETION PROTEINS"/>
    <property type="match status" value="1"/>
</dbReference>
<dbReference type="Proteomes" id="UP000094741">
    <property type="component" value="Unassembled WGS sequence"/>
</dbReference>
<dbReference type="InterPro" id="IPR058792">
    <property type="entry name" value="Beta-barrel_RND_2"/>
</dbReference>
<dbReference type="Gene3D" id="2.40.50.100">
    <property type="match status" value="1"/>
</dbReference>
<evidence type="ECO:0000256" key="2">
    <source>
        <dbReference type="SAM" id="SignalP"/>
    </source>
</evidence>